<feature type="transmembrane region" description="Helical" evidence="1">
    <location>
        <begin position="9"/>
        <end position="26"/>
    </location>
</feature>
<dbReference type="PANTHER" id="PTHR38593:SF1">
    <property type="entry name" value="BLR2558 PROTEIN"/>
    <property type="match status" value="1"/>
</dbReference>
<keyword evidence="1" id="KW-1133">Transmembrane helix</keyword>
<keyword evidence="4" id="KW-1185">Reference proteome</keyword>
<evidence type="ECO:0000313" key="4">
    <source>
        <dbReference type="Proteomes" id="UP001597440"/>
    </source>
</evidence>
<comment type="caution">
    <text evidence="3">The sequence shown here is derived from an EMBL/GenBank/DDBJ whole genome shotgun (WGS) entry which is preliminary data.</text>
</comment>
<reference evidence="4" key="1">
    <citation type="journal article" date="2019" name="Int. J. Syst. Evol. Microbiol.">
        <title>The Global Catalogue of Microorganisms (GCM) 10K type strain sequencing project: providing services to taxonomists for standard genome sequencing and annotation.</title>
        <authorList>
            <consortium name="The Broad Institute Genomics Platform"/>
            <consortium name="The Broad Institute Genome Sequencing Center for Infectious Disease"/>
            <person name="Wu L."/>
            <person name="Ma J."/>
        </authorList>
    </citation>
    <scope>NUCLEOTIDE SEQUENCE [LARGE SCALE GENOMIC DNA]</scope>
    <source>
        <strain evidence="4">KCTC 52298</strain>
    </source>
</reference>
<dbReference type="Proteomes" id="UP001597440">
    <property type="component" value="Unassembled WGS sequence"/>
</dbReference>
<dbReference type="PROSITE" id="PS51257">
    <property type="entry name" value="PROKAR_LIPOPROTEIN"/>
    <property type="match status" value="1"/>
</dbReference>
<dbReference type="InterPro" id="IPR012347">
    <property type="entry name" value="Ferritin-like"/>
</dbReference>
<dbReference type="PANTHER" id="PTHR38593">
    <property type="entry name" value="BLR2558 PROTEIN"/>
    <property type="match status" value="1"/>
</dbReference>
<dbReference type="Pfam" id="PF13628">
    <property type="entry name" value="DUF4142"/>
    <property type="match status" value="1"/>
</dbReference>
<proteinExistence type="predicted"/>
<accession>A0ABW5L2M6</accession>
<dbReference type="RefSeq" id="WP_210353406.1">
    <property type="nucleotide sequence ID" value="NZ_JAEQMU010000001.1"/>
</dbReference>
<evidence type="ECO:0000313" key="3">
    <source>
        <dbReference type="EMBL" id="MFD2555038.1"/>
    </source>
</evidence>
<evidence type="ECO:0000259" key="2">
    <source>
        <dbReference type="Pfam" id="PF13628"/>
    </source>
</evidence>
<name>A0ABW5L2M6_9SPHI</name>
<sequence length="181" mass="20213">MDTILRTKLIIYYFTVILTASGLFYGCHDDNSTYNDNQGFINKAHSSLQLKIAAGNLAVQNSQADNVQDYGEEISREHSGTSEEIKKIAVANSWIVPEELLTPHQKQLSQLQQQAVSDFDLDFAKLMVSSHEEAVNLFRIVSVNENEVYHSDVQTFARATLPILESHLSEAKGILDQVDGI</sequence>
<protein>
    <submittedName>
        <fullName evidence="3">DUF4142 domain-containing protein</fullName>
    </submittedName>
</protein>
<feature type="domain" description="DUF4142" evidence="2">
    <location>
        <begin position="36"/>
        <end position="173"/>
    </location>
</feature>
<organism evidence="3 4">
    <name type="scientific">Sphingobacterium tabacisoli</name>
    <dbReference type="NCBI Taxonomy" id="2044855"/>
    <lineage>
        <taxon>Bacteria</taxon>
        <taxon>Pseudomonadati</taxon>
        <taxon>Bacteroidota</taxon>
        <taxon>Sphingobacteriia</taxon>
        <taxon>Sphingobacteriales</taxon>
        <taxon>Sphingobacteriaceae</taxon>
        <taxon>Sphingobacterium</taxon>
    </lineage>
</organism>
<keyword evidence="1" id="KW-0812">Transmembrane</keyword>
<dbReference type="InterPro" id="IPR025419">
    <property type="entry name" value="DUF4142"/>
</dbReference>
<keyword evidence="1" id="KW-0472">Membrane</keyword>
<dbReference type="EMBL" id="JBHULD010000014">
    <property type="protein sequence ID" value="MFD2555038.1"/>
    <property type="molecule type" value="Genomic_DNA"/>
</dbReference>
<evidence type="ECO:0000256" key="1">
    <source>
        <dbReference type="SAM" id="Phobius"/>
    </source>
</evidence>
<gene>
    <name evidence="3" type="ORF">ACFSQW_11595</name>
</gene>
<dbReference type="Gene3D" id="1.20.1260.10">
    <property type="match status" value="1"/>
</dbReference>